<dbReference type="EMBL" id="CP062006">
    <property type="protein sequence ID" value="QTC89159.1"/>
    <property type="molecule type" value="Genomic_DNA"/>
</dbReference>
<keyword evidence="3" id="KW-1185">Reference proteome</keyword>
<evidence type="ECO:0000256" key="1">
    <source>
        <dbReference type="SAM" id="Phobius"/>
    </source>
</evidence>
<keyword evidence="1" id="KW-0472">Membrane</keyword>
<name>A0ABX7SP89_9CAUL</name>
<dbReference type="RefSeq" id="WP_207826890.1">
    <property type="nucleotide sequence ID" value="NZ_CP062006.1"/>
</dbReference>
<organism evidence="2 3">
    <name type="scientific">Brevundimonas pondensis</name>
    <dbReference type="NCBI Taxonomy" id="2774189"/>
    <lineage>
        <taxon>Bacteria</taxon>
        <taxon>Pseudomonadati</taxon>
        <taxon>Pseudomonadota</taxon>
        <taxon>Alphaproteobacteria</taxon>
        <taxon>Caulobacterales</taxon>
        <taxon>Caulobacteraceae</taxon>
        <taxon>Brevundimonas</taxon>
    </lineage>
</organism>
<gene>
    <name evidence="2" type="ORF">IFE19_07475</name>
</gene>
<feature type="transmembrane region" description="Helical" evidence="1">
    <location>
        <begin position="80"/>
        <end position="98"/>
    </location>
</feature>
<feature type="transmembrane region" description="Helical" evidence="1">
    <location>
        <begin position="206"/>
        <end position="235"/>
    </location>
</feature>
<keyword evidence="1" id="KW-0812">Transmembrane</keyword>
<feature type="transmembrane region" description="Helical" evidence="1">
    <location>
        <begin position="255"/>
        <end position="274"/>
    </location>
</feature>
<evidence type="ECO:0000313" key="2">
    <source>
        <dbReference type="EMBL" id="QTC89159.1"/>
    </source>
</evidence>
<proteinExistence type="predicted"/>
<feature type="transmembrane region" description="Helical" evidence="1">
    <location>
        <begin position="25"/>
        <end position="47"/>
    </location>
</feature>
<feature type="transmembrane region" description="Helical" evidence="1">
    <location>
        <begin position="154"/>
        <end position="174"/>
    </location>
</feature>
<evidence type="ECO:0008006" key="4">
    <source>
        <dbReference type="Google" id="ProtNLM"/>
    </source>
</evidence>
<dbReference type="Proteomes" id="UP000663942">
    <property type="component" value="Chromosome"/>
</dbReference>
<accession>A0ABX7SP89</accession>
<evidence type="ECO:0000313" key="3">
    <source>
        <dbReference type="Proteomes" id="UP000663942"/>
    </source>
</evidence>
<reference evidence="2 3" key="1">
    <citation type="submission" date="2020-09" db="EMBL/GenBank/DDBJ databases">
        <title>Brevundimonas sp. LVF1 isolated from an oligotrophic pond in Goettingen, Germany.</title>
        <authorList>
            <person name="Friedrich I."/>
            <person name="Klassen A."/>
            <person name="Neubauer H."/>
            <person name="Schneider D."/>
            <person name="Hertel R."/>
            <person name="Daniel R."/>
        </authorList>
    </citation>
    <scope>NUCLEOTIDE SEQUENCE [LARGE SCALE GENOMIC DNA]</scope>
    <source>
        <strain evidence="2 3">LVF1</strain>
    </source>
</reference>
<keyword evidence="1" id="KW-1133">Transmembrane helix</keyword>
<protein>
    <recommendedName>
        <fullName evidence="4">ABC transporter permease</fullName>
    </recommendedName>
</protein>
<feature type="transmembrane region" description="Helical" evidence="1">
    <location>
        <begin position="118"/>
        <end position="148"/>
    </location>
</feature>
<sequence length="308" mass="32306">MTTAFSISEALASGFKLTKRRPLQVWAWGVVSVAPSLLMGALMLRLFGAMALTDTASEEPSAAFVGQMVQFQAMSGLANILQMLIWVVVTAAIFRAVLFTERHTPFAGLKIGMDEVRIAVVGLAMIVGFYAAAIVIALIAFAVGAGLWFVSETAAVVVGLLVALAAGLAAWGVILRACLIMPASVALGDFAFVQGWRLSKGQVLRLLGLSLAIVAVVLAIELALLAIVAVVLFLLAGVNVFSLAAMLDQGAPPTVNWNVLIPWALAAFVPLSWLQGFLSTVTMAPYAEACRSLLAQAPQDEARPVALG</sequence>